<dbReference type="EMBL" id="CP060711">
    <property type="protein sequence ID" value="QNN46014.1"/>
    <property type="molecule type" value="Genomic_DNA"/>
</dbReference>
<dbReference type="AlphaFoldDB" id="A0A7G9QRN9"/>
<sequence length="219" mass="22490">MSLILEALRKSEAERRRDSAPDVALELPPAPARTARSAPPWLWPVLAVVVALAALGGWLGSRLGDRGDAAPAPVAQTAPSAGMPRIVPRPDAAQPPVSAPTPGAATATPISAVAAMPTTATIDPTPMPHPTQSSSAVPPPAAPASTSSALDAPDIAATALPPIKLSMHMWDADPARRFVILDGQRMGEGDRSGGLDVIAIDRKGVTIERDGQRAHVPLP</sequence>
<reference evidence="3 4" key="1">
    <citation type="submission" date="2020-08" db="EMBL/GenBank/DDBJ databases">
        <title>Genome sequence of Thermomonas brevis KACC 16975T.</title>
        <authorList>
            <person name="Hyun D.-W."/>
            <person name="Bae J.-W."/>
        </authorList>
    </citation>
    <scope>NUCLEOTIDE SEQUENCE [LARGE SCALE GENOMIC DNA]</scope>
    <source>
        <strain evidence="3 4">KACC 16975</strain>
    </source>
</reference>
<name>A0A7G9QRN9_9GAMM</name>
<gene>
    <name evidence="3" type="ORF">H9L17_12575</name>
</gene>
<feature type="region of interest" description="Disordered" evidence="1">
    <location>
        <begin position="120"/>
        <end position="150"/>
    </location>
</feature>
<dbReference type="Proteomes" id="UP000515977">
    <property type="component" value="Chromosome"/>
</dbReference>
<evidence type="ECO:0000313" key="4">
    <source>
        <dbReference type="Proteomes" id="UP000515977"/>
    </source>
</evidence>
<evidence type="ECO:0000256" key="1">
    <source>
        <dbReference type="SAM" id="MobiDB-lite"/>
    </source>
</evidence>
<feature type="domain" description="Type II secretion system protein GspB C-terminal" evidence="2">
    <location>
        <begin position="160"/>
        <end position="217"/>
    </location>
</feature>
<dbReference type="GO" id="GO:0015627">
    <property type="term" value="C:type II protein secretion system complex"/>
    <property type="evidence" value="ECO:0007669"/>
    <property type="project" value="InterPro"/>
</dbReference>
<dbReference type="KEGG" id="tbv:H9L17_12575"/>
<evidence type="ECO:0000313" key="3">
    <source>
        <dbReference type="EMBL" id="QNN46014.1"/>
    </source>
</evidence>
<feature type="region of interest" description="Disordered" evidence="1">
    <location>
        <begin position="70"/>
        <end position="105"/>
    </location>
</feature>
<keyword evidence="4" id="KW-1185">Reference proteome</keyword>
<dbReference type="Pfam" id="PF16537">
    <property type="entry name" value="T2SSB"/>
    <property type="match status" value="1"/>
</dbReference>
<dbReference type="RefSeq" id="WP_187569776.1">
    <property type="nucleotide sequence ID" value="NZ_CP060711.1"/>
</dbReference>
<organism evidence="3 4">
    <name type="scientific">Thermomonas brevis</name>
    <dbReference type="NCBI Taxonomy" id="215691"/>
    <lineage>
        <taxon>Bacteria</taxon>
        <taxon>Pseudomonadati</taxon>
        <taxon>Pseudomonadota</taxon>
        <taxon>Gammaproteobacteria</taxon>
        <taxon>Lysobacterales</taxon>
        <taxon>Lysobacteraceae</taxon>
        <taxon>Thermomonas</taxon>
    </lineage>
</organism>
<proteinExistence type="predicted"/>
<protein>
    <submittedName>
        <fullName evidence="3">General secretion pathway protein GspB</fullName>
    </submittedName>
</protein>
<accession>A0A7G9QRN9</accession>
<evidence type="ECO:0000259" key="2">
    <source>
        <dbReference type="Pfam" id="PF16537"/>
    </source>
</evidence>
<dbReference type="InterPro" id="IPR032389">
    <property type="entry name" value="GspB_C"/>
</dbReference>